<dbReference type="SUPFAM" id="SSF58100">
    <property type="entry name" value="Bacterial hemolysins"/>
    <property type="match status" value="1"/>
</dbReference>
<evidence type="ECO:0000313" key="3">
    <source>
        <dbReference type="Proteomes" id="UP000724874"/>
    </source>
</evidence>
<organism evidence="2 3">
    <name type="scientific">Gymnopilus junonius</name>
    <name type="common">Spectacular rustgill mushroom</name>
    <name type="synonym">Gymnopilus spectabilis subsp. junonius</name>
    <dbReference type="NCBI Taxonomy" id="109634"/>
    <lineage>
        <taxon>Eukaryota</taxon>
        <taxon>Fungi</taxon>
        <taxon>Dikarya</taxon>
        <taxon>Basidiomycota</taxon>
        <taxon>Agaricomycotina</taxon>
        <taxon>Agaricomycetes</taxon>
        <taxon>Agaricomycetidae</taxon>
        <taxon>Agaricales</taxon>
        <taxon>Agaricineae</taxon>
        <taxon>Hymenogastraceae</taxon>
        <taxon>Gymnopilus</taxon>
    </lineage>
</organism>
<dbReference type="Gene3D" id="1.20.1170.10">
    <property type="match status" value="1"/>
</dbReference>
<dbReference type="Proteomes" id="UP000724874">
    <property type="component" value="Unassembled WGS sequence"/>
</dbReference>
<comment type="caution">
    <text evidence="2">The sequence shown here is derived from an EMBL/GenBank/DDBJ whole genome shotgun (WGS) entry which is preliminary data.</text>
</comment>
<protein>
    <submittedName>
        <fullName evidence="2">Uncharacterized protein</fullName>
    </submittedName>
</protein>
<dbReference type="OrthoDB" id="3046926at2759"/>
<reference evidence="2" key="1">
    <citation type="submission" date="2020-11" db="EMBL/GenBank/DDBJ databases">
        <authorList>
            <consortium name="DOE Joint Genome Institute"/>
            <person name="Ahrendt S."/>
            <person name="Riley R."/>
            <person name="Andreopoulos W."/>
            <person name="LaButti K."/>
            <person name="Pangilinan J."/>
            <person name="Ruiz-duenas F.J."/>
            <person name="Barrasa J.M."/>
            <person name="Sanchez-Garcia M."/>
            <person name="Camarero S."/>
            <person name="Miyauchi S."/>
            <person name="Serrano A."/>
            <person name="Linde D."/>
            <person name="Babiker R."/>
            <person name="Drula E."/>
            <person name="Ayuso-Fernandez I."/>
            <person name="Pacheco R."/>
            <person name="Padilla G."/>
            <person name="Ferreira P."/>
            <person name="Barriuso J."/>
            <person name="Kellner H."/>
            <person name="Castanera R."/>
            <person name="Alfaro M."/>
            <person name="Ramirez L."/>
            <person name="Pisabarro A.G."/>
            <person name="Kuo A."/>
            <person name="Tritt A."/>
            <person name="Lipzen A."/>
            <person name="He G."/>
            <person name="Yan M."/>
            <person name="Ng V."/>
            <person name="Cullen D."/>
            <person name="Martin F."/>
            <person name="Rosso M.-N."/>
            <person name="Henrissat B."/>
            <person name="Hibbett D."/>
            <person name="Martinez A.T."/>
            <person name="Grigoriev I.V."/>
        </authorList>
    </citation>
    <scope>NUCLEOTIDE SEQUENCE</scope>
    <source>
        <strain evidence="2">AH 44721</strain>
    </source>
</reference>
<keyword evidence="1" id="KW-0175">Coiled coil</keyword>
<feature type="coiled-coil region" evidence="1">
    <location>
        <begin position="278"/>
        <end position="312"/>
    </location>
</feature>
<gene>
    <name evidence="2" type="ORF">CPB84DRAFT_1774159</name>
</gene>
<evidence type="ECO:0000256" key="1">
    <source>
        <dbReference type="SAM" id="Coils"/>
    </source>
</evidence>
<evidence type="ECO:0000313" key="2">
    <source>
        <dbReference type="EMBL" id="KAF8903445.1"/>
    </source>
</evidence>
<proteinExistence type="predicted"/>
<sequence>MGVDRLGKTLSGIHKKLAKYGPLSAEDIEIVHSKVVEHSKDTNVREKIKLELMDLARTTKTIEMAFADIAARIERLDNSKAMVVDGEYQTYSDSWKKLHERYTKIMFDSRQTANAAKAKVSTLMNVLLPDLQDPNKDVEYKRFILSEYVKTLTPPQTEGQDLEFRLLRLTQAVQSFRKRLWQDFKDMKTDLTDEQKKLDDEIIKLQKQLDGTPGVWRNIWHTLRLGSPHQRRIDSNTDARPFLMGTAGITALAPTTSLSFLSAALSALSNVRISYDLAHEEDNHRNELKKEIKQLRIAQEELVSQVRRLRDVQELLNSLNESFSDIVSRLTAIQEIWRLIYMDINQLQTTLEDTSGLLGNYHENMIGHIHGLYDTICVALDAYILHV</sequence>
<dbReference type="EMBL" id="JADNYJ010000030">
    <property type="protein sequence ID" value="KAF8903445.1"/>
    <property type="molecule type" value="Genomic_DNA"/>
</dbReference>
<name>A0A9P5NSZ5_GYMJU</name>
<dbReference type="AlphaFoldDB" id="A0A9P5NSZ5"/>
<keyword evidence="3" id="KW-1185">Reference proteome</keyword>
<accession>A0A9P5NSZ5</accession>